<protein>
    <submittedName>
        <fullName evidence="2">N-acetylneuraminate synthase</fullName>
        <ecNumber evidence="2">2.5.1.56</ecNumber>
    </submittedName>
</protein>
<dbReference type="PANTHER" id="PTHR42966">
    <property type="entry name" value="N-ACETYLNEURAMINATE SYNTHASE"/>
    <property type="match status" value="1"/>
</dbReference>
<dbReference type="CDD" id="cd04301">
    <property type="entry name" value="NAT_SF"/>
    <property type="match status" value="1"/>
</dbReference>
<proteinExistence type="predicted"/>
<dbReference type="InterPro" id="IPR013132">
    <property type="entry name" value="PseI/NeuA/B-like_N"/>
</dbReference>
<dbReference type="Gene3D" id="3.90.1210.10">
    <property type="entry name" value="Antifreeze-like/N-acetylneuraminic acid synthase C-terminal domain"/>
    <property type="match status" value="1"/>
</dbReference>
<dbReference type="Gene3D" id="3.20.20.70">
    <property type="entry name" value="Aldolase class I"/>
    <property type="match status" value="1"/>
</dbReference>
<evidence type="ECO:0000259" key="1">
    <source>
        <dbReference type="PROSITE" id="PS51186"/>
    </source>
</evidence>
<dbReference type="PROSITE" id="PS51186">
    <property type="entry name" value="GNAT"/>
    <property type="match status" value="1"/>
</dbReference>
<dbReference type="InterPro" id="IPR000182">
    <property type="entry name" value="GNAT_dom"/>
</dbReference>
<evidence type="ECO:0000313" key="3">
    <source>
        <dbReference type="Proteomes" id="UP000544872"/>
    </source>
</evidence>
<feature type="domain" description="N-acetyltransferase" evidence="1">
    <location>
        <begin position="23"/>
        <end position="169"/>
    </location>
</feature>
<reference evidence="2 3" key="1">
    <citation type="submission" date="2020-08" db="EMBL/GenBank/DDBJ databases">
        <title>Genomic Encyclopedia of Type Strains, Phase IV (KMG-IV): sequencing the most valuable type-strain genomes for metagenomic binning, comparative biology and taxonomic classification.</title>
        <authorList>
            <person name="Goeker M."/>
        </authorList>
    </citation>
    <scope>NUCLEOTIDE SEQUENCE [LARGE SCALE GENOMIC DNA]</scope>
    <source>
        <strain evidence="2 3">DSM 11590</strain>
    </source>
</reference>
<accession>A0A7W9ZDM9</accession>
<comment type="caution">
    <text evidence="2">The sequence shown here is derived from an EMBL/GenBank/DDBJ whole genome shotgun (WGS) entry which is preliminary data.</text>
</comment>
<keyword evidence="3" id="KW-1185">Reference proteome</keyword>
<sequence length="522" mass="57818">MTQANPTMRFSVCASKEEEARLILSWRNDPETLHASYHQDAKSWPAFWDSYARTIVKAEIPSVFASIDGKPLAFLRFRPHPHPDGLSGMCVDLSVVLAPEMRGQGFGTVILSEILPYLRDRGVDSVIADVRRDNVASYKAFKAAGYGEPVATEHRVDDTGEVVAIYRYTVELTSPRWRRGGVYVIAEAGSNWRMGTPDRDMAMAKALIDAAVQAKADCVKFQTYRPETVYVSNAGKSDYLADAGVKEDISAIFSDLAMPYEMIERLAQYCRSKQIDFMSTGFSRQDFAQIDPYVAIHKIASYESSHPRLLDLCAKSQKPLVLSTGAATEEDIAWSVQYYQERGGHDLCLMQCTAKYPAPLSSLNLAAIPYLRQRFGVPVGLSDHSRDPVIGPVGAVALGARCIEKHYTLSNALPGPDHSFAITADELSLMVSRIRDMEAAFGQKGKTVQKDEQELRSFARRGIQAMTEIRPGDVLREDINVAILRPGKQTQGLHPKWMDTIEGKTATRAIQPGEGVQTGDWT</sequence>
<dbReference type="AlphaFoldDB" id="A0A7W9ZDM9"/>
<dbReference type="PANTHER" id="PTHR42966:SF1">
    <property type="entry name" value="SIALIC ACID SYNTHASE"/>
    <property type="match status" value="1"/>
</dbReference>
<dbReference type="SUPFAM" id="SSF55729">
    <property type="entry name" value="Acyl-CoA N-acyltransferases (Nat)"/>
    <property type="match status" value="1"/>
</dbReference>
<dbReference type="CDD" id="cd11615">
    <property type="entry name" value="SAF_NeuB_like"/>
    <property type="match status" value="1"/>
</dbReference>
<dbReference type="EC" id="2.5.1.56" evidence="2"/>
<dbReference type="GO" id="GO:0047444">
    <property type="term" value="F:N-acylneuraminate-9-phosphate synthase activity"/>
    <property type="evidence" value="ECO:0007669"/>
    <property type="project" value="TreeGrafter"/>
</dbReference>
<dbReference type="Gene3D" id="3.40.630.30">
    <property type="match status" value="1"/>
</dbReference>
<dbReference type="EMBL" id="JACIIX010000002">
    <property type="protein sequence ID" value="MBB6209263.1"/>
    <property type="molecule type" value="Genomic_DNA"/>
</dbReference>
<dbReference type="GO" id="GO:0016051">
    <property type="term" value="P:carbohydrate biosynthetic process"/>
    <property type="evidence" value="ECO:0007669"/>
    <property type="project" value="InterPro"/>
</dbReference>
<dbReference type="InterPro" id="IPR013974">
    <property type="entry name" value="SAF"/>
</dbReference>
<dbReference type="Proteomes" id="UP000544872">
    <property type="component" value="Unassembled WGS sequence"/>
</dbReference>
<keyword evidence="2" id="KW-0808">Transferase</keyword>
<organism evidence="2 3">
    <name type="scientific">Novispirillum itersonii</name>
    <name type="common">Aquaspirillum itersonii</name>
    <dbReference type="NCBI Taxonomy" id="189"/>
    <lineage>
        <taxon>Bacteria</taxon>
        <taxon>Pseudomonadati</taxon>
        <taxon>Pseudomonadota</taxon>
        <taxon>Alphaproteobacteria</taxon>
        <taxon>Rhodospirillales</taxon>
        <taxon>Novispirillaceae</taxon>
        <taxon>Novispirillum</taxon>
    </lineage>
</organism>
<name>A0A7W9ZDM9_NOVIT</name>
<dbReference type="InterPro" id="IPR016181">
    <property type="entry name" value="Acyl_CoA_acyltransferase"/>
</dbReference>
<dbReference type="GO" id="GO:0016747">
    <property type="term" value="F:acyltransferase activity, transferring groups other than amino-acyl groups"/>
    <property type="evidence" value="ECO:0007669"/>
    <property type="project" value="InterPro"/>
</dbReference>
<dbReference type="Pfam" id="PF08666">
    <property type="entry name" value="SAF"/>
    <property type="match status" value="1"/>
</dbReference>
<dbReference type="Pfam" id="PF03102">
    <property type="entry name" value="NeuB"/>
    <property type="match status" value="1"/>
</dbReference>
<evidence type="ECO:0000313" key="2">
    <source>
        <dbReference type="EMBL" id="MBB6209263.1"/>
    </source>
</evidence>
<gene>
    <name evidence="2" type="ORF">FHS48_000665</name>
</gene>
<dbReference type="InterPro" id="IPR051690">
    <property type="entry name" value="PseI-like"/>
</dbReference>
<dbReference type="GO" id="GO:0050462">
    <property type="term" value="F:N-acetylneuraminate synthase activity"/>
    <property type="evidence" value="ECO:0007669"/>
    <property type="project" value="UniProtKB-EC"/>
</dbReference>
<dbReference type="InterPro" id="IPR057736">
    <property type="entry name" value="SAF_PseI/NeuA/NeuB"/>
</dbReference>
<dbReference type="SUPFAM" id="SSF51569">
    <property type="entry name" value="Aldolase"/>
    <property type="match status" value="1"/>
</dbReference>
<dbReference type="InterPro" id="IPR036732">
    <property type="entry name" value="AFP_Neu5c_C_sf"/>
</dbReference>
<dbReference type="Pfam" id="PF00583">
    <property type="entry name" value="Acetyltransf_1"/>
    <property type="match status" value="1"/>
</dbReference>
<dbReference type="RefSeq" id="WP_184261427.1">
    <property type="nucleotide sequence ID" value="NZ_JACIIX010000002.1"/>
</dbReference>
<dbReference type="SUPFAM" id="SSF51269">
    <property type="entry name" value="AFP III-like domain"/>
    <property type="match status" value="1"/>
</dbReference>
<dbReference type="InterPro" id="IPR013785">
    <property type="entry name" value="Aldolase_TIM"/>
</dbReference>